<dbReference type="PANTHER" id="PTHR10515">
    <property type="entry name" value="THYMIDINE PHOSPHORYLASE"/>
    <property type="match status" value="1"/>
</dbReference>
<dbReference type="Gene3D" id="1.20.970.10">
    <property type="entry name" value="Transferase, Pyrimidine Nucleoside Phosphorylase, Chain C"/>
    <property type="match status" value="1"/>
</dbReference>
<protein>
    <recommendedName>
        <fullName evidence="3 7">Thymidine phosphorylase</fullName>
        <ecNumber evidence="3 7">2.4.2.4</ecNumber>
    </recommendedName>
    <alternativeName>
        <fullName evidence="7">TdRPase</fullName>
    </alternativeName>
</protein>
<dbReference type="InterPro" id="IPR018090">
    <property type="entry name" value="Pyrmidine_PPas_bac/euk"/>
</dbReference>
<dbReference type="OrthoDB" id="9763887at2"/>
<dbReference type="EMBL" id="CP000513">
    <property type="protein sequence ID" value="ABQ13534.1"/>
    <property type="molecule type" value="Genomic_DNA"/>
</dbReference>
<sequence length="444" mass="47636">MTTYLPQEIIRKKRDKQPLSSEEIGFFVNEISQNRISEAQIAAFCMAVFFNGLTIDEQTALTLSMRDSGQCLRWQTTTPIVDKHSTGGIGDNVSLILAPLLAACGVYVPMIAGRGLGHTGGTIDKLESIPHFEAFPSAARMQKIVQHIGCAIVGQTDELAPADKRIYAVRDISATVESIALITASILSKKLAEGLDGLVMDIKVGNGAFMTDITQARALAHNIVRVANAAGCQTSALLTDMNQPLAASIGNAVEVAEAVQFLRGDDQNPRLKNVTFTLAAEALRHAQLAPDQGAALKIVQKALDSGAAADRFDRMIAAQSGVQDFCQHYARLLPQAAVQKPLFAPHAGTITAMNSREMGLAVIQLGGGRVRTDDRIDYCVGFSQILPIGSAVDEHTPLVMIHARDEYSWQRAANAYLAAVTIDDAVVAPLNCVYEIVRAENISS</sequence>
<dbReference type="HAMAP" id="MF_01628">
    <property type="entry name" value="Thymid_phosp"/>
    <property type="match status" value="1"/>
</dbReference>
<dbReference type="Pfam" id="PF02885">
    <property type="entry name" value="Glycos_trans_3N"/>
    <property type="match status" value="1"/>
</dbReference>
<dbReference type="NCBIfam" id="TIGR02644">
    <property type="entry name" value="Y_phosphoryl"/>
    <property type="match status" value="1"/>
</dbReference>
<dbReference type="InterPro" id="IPR000312">
    <property type="entry name" value="Glycosyl_Trfase_fam3"/>
</dbReference>
<accession>A5EY73</accession>
<dbReference type="InterPro" id="IPR013102">
    <property type="entry name" value="PYNP_C"/>
</dbReference>
<dbReference type="InterPro" id="IPR017459">
    <property type="entry name" value="Glycosyl_Trfase_fam3_N_dom"/>
</dbReference>
<dbReference type="InterPro" id="IPR036566">
    <property type="entry name" value="PYNP-like_C_sf"/>
</dbReference>
<dbReference type="GO" id="GO:0046104">
    <property type="term" value="P:thymidine metabolic process"/>
    <property type="evidence" value="ECO:0007669"/>
    <property type="project" value="UniProtKB-UniRule"/>
</dbReference>
<dbReference type="HOGENOM" id="CLU_025040_0_1_6"/>
<dbReference type="InterPro" id="IPR013465">
    <property type="entry name" value="Thymidine_Pase"/>
</dbReference>
<comment type="similarity">
    <text evidence="1 7">Belongs to the thymidine/pyrimidine-nucleoside phosphorylase family.</text>
</comment>
<evidence type="ECO:0000256" key="4">
    <source>
        <dbReference type="ARBA" id="ARBA00022676"/>
    </source>
</evidence>
<comment type="function">
    <text evidence="7">The enzymes which catalyze the reversible phosphorolysis of pyrimidine nucleosides are involved in the degradation of these compounds and in their utilization as carbon and energy sources, or in the rescue of pyrimidine bases for nucleotide synthesis.</text>
</comment>
<feature type="domain" description="Pyrimidine nucleoside phosphorylase C-terminal" evidence="8">
    <location>
        <begin position="349"/>
        <end position="423"/>
    </location>
</feature>
<proteinExistence type="inferred from homology"/>
<dbReference type="UniPathway" id="UPA00578">
    <property type="reaction ID" value="UER00638"/>
</dbReference>
<dbReference type="Pfam" id="PF00591">
    <property type="entry name" value="Glycos_transf_3"/>
    <property type="match status" value="1"/>
</dbReference>
<dbReference type="PANTHER" id="PTHR10515:SF0">
    <property type="entry name" value="THYMIDINE PHOSPHORYLASE"/>
    <property type="match status" value="1"/>
</dbReference>
<keyword evidence="5 7" id="KW-0808">Transferase</keyword>
<gene>
    <name evidence="7 9" type="primary">deoA</name>
    <name evidence="9" type="ordered locus">DNO_0908</name>
</gene>
<dbReference type="Proteomes" id="UP000000248">
    <property type="component" value="Chromosome"/>
</dbReference>
<comment type="catalytic activity">
    <reaction evidence="6 7">
        <text>thymidine + phosphate = 2-deoxy-alpha-D-ribose 1-phosphate + thymine</text>
        <dbReference type="Rhea" id="RHEA:16037"/>
        <dbReference type="ChEBI" id="CHEBI:17748"/>
        <dbReference type="ChEBI" id="CHEBI:17821"/>
        <dbReference type="ChEBI" id="CHEBI:43474"/>
        <dbReference type="ChEBI" id="CHEBI:57259"/>
        <dbReference type="EC" id="2.4.2.4"/>
    </reaction>
</comment>
<dbReference type="FunFam" id="3.40.1030.10:FF:000003">
    <property type="entry name" value="Pyrimidine-nucleoside phosphorylase"/>
    <property type="match status" value="1"/>
</dbReference>
<dbReference type="PIRSF" id="PIRSF000478">
    <property type="entry name" value="TP_PyNP"/>
    <property type="match status" value="1"/>
</dbReference>
<keyword evidence="10" id="KW-1185">Reference proteome</keyword>
<dbReference type="InterPro" id="IPR035902">
    <property type="entry name" value="Nuc_phospho_transferase"/>
</dbReference>
<reference evidence="9 10" key="1">
    <citation type="journal article" date="2007" name="Nat. Biotechnol.">
        <title>Genome sequence and identification of candidate vaccine antigens from the animal pathogen Dichelobacter nodosus.</title>
        <authorList>
            <person name="Myers G.S."/>
            <person name="Parker D."/>
            <person name="Al-Hasani K."/>
            <person name="Kennan R.M."/>
            <person name="Seemann T."/>
            <person name="Ren Q."/>
            <person name="Badger J.H."/>
            <person name="Selengut J.D."/>
            <person name="Deboy R.T."/>
            <person name="Tettelin H."/>
            <person name="Boyce J.D."/>
            <person name="McCarl V.P."/>
            <person name="Han X."/>
            <person name="Nelson W.C."/>
            <person name="Madupu R."/>
            <person name="Mohamoud Y."/>
            <person name="Holley T."/>
            <person name="Fedorova N."/>
            <person name="Khouri H."/>
            <person name="Bottomley S.P."/>
            <person name="Whittington R.J."/>
            <person name="Adler B."/>
            <person name="Songer J.G."/>
            <person name="Rood J.I."/>
            <person name="Paulsen I.T."/>
        </authorList>
    </citation>
    <scope>NUCLEOTIDE SEQUENCE [LARGE SCALE GENOMIC DNA]</scope>
    <source>
        <strain evidence="9 10">VCS1703A</strain>
    </source>
</reference>
<dbReference type="RefSeq" id="WP_012031224.1">
    <property type="nucleotide sequence ID" value="NC_009446.1"/>
</dbReference>
<dbReference type="SUPFAM" id="SSF54680">
    <property type="entry name" value="Pyrimidine nucleoside phosphorylase C-terminal domain"/>
    <property type="match status" value="1"/>
</dbReference>
<dbReference type="InterPro" id="IPR017872">
    <property type="entry name" value="Pyrmidine_PPase_CS"/>
</dbReference>
<organism evidence="9 10">
    <name type="scientific">Dichelobacter nodosus (strain VCS1703A)</name>
    <dbReference type="NCBI Taxonomy" id="246195"/>
    <lineage>
        <taxon>Bacteria</taxon>
        <taxon>Pseudomonadati</taxon>
        <taxon>Pseudomonadota</taxon>
        <taxon>Gammaproteobacteria</taxon>
        <taxon>Cardiobacteriales</taxon>
        <taxon>Cardiobacteriaceae</taxon>
        <taxon>Dichelobacter</taxon>
    </lineage>
</organism>
<evidence type="ECO:0000256" key="3">
    <source>
        <dbReference type="ARBA" id="ARBA00011892"/>
    </source>
</evidence>
<evidence type="ECO:0000313" key="10">
    <source>
        <dbReference type="Proteomes" id="UP000000248"/>
    </source>
</evidence>
<dbReference type="SUPFAM" id="SSF52418">
    <property type="entry name" value="Nucleoside phosphorylase/phosphoribosyltransferase catalytic domain"/>
    <property type="match status" value="1"/>
</dbReference>
<dbReference type="Gene3D" id="3.90.1170.30">
    <property type="entry name" value="Pyrimidine nucleoside phosphorylase-like, C-terminal domain"/>
    <property type="match status" value="1"/>
</dbReference>
<dbReference type="GO" id="GO:0009032">
    <property type="term" value="F:thymidine phosphorylase activity"/>
    <property type="evidence" value="ECO:0007669"/>
    <property type="project" value="UniProtKB-UniRule"/>
</dbReference>
<evidence type="ECO:0000256" key="6">
    <source>
        <dbReference type="ARBA" id="ARBA00048550"/>
    </source>
</evidence>
<dbReference type="SMART" id="SM00941">
    <property type="entry name" value="PYNP_C"/>
    <property type="match status" value="1"/>
</dbReference>
<dbReference type="NCBIfam" id="TIGR02643">
    <property type="entry name" value="T_phosphoryl"/>
    <property type="match status" value="1"/>
</dbReference>
<evidence type="ECO:0000259" key="8">
    <source>
        <dbReference type="SMART" id="SM00941"/>
    </source>
</evidence>
<dbReference type="eggNOG" id="COG0213">
    <property type="taxonomic scope" value="Bacteria"/>
</dbReference>
<dbReference type="GO" id="GO:0006206">
    <property type="term" value="P:pyrimidine nucleobase metabolic process"/>
    <property type="evidence" value="ECO:0007669"/>
    <property type="project" value="InterPro"/>
</dbReference>
<evidence type="ECO:0000313" key="9">
    <source>
        <dbReference type="EMBL" id="ABQ13534.1"/>
    </source>
</evidence>
<dbReference type="GO" id="GO:0005829">
    <property type="term" value="C:cytosol"/>
    <property type="evidence" value="ECO:0007669"/>
    <property type="project" value="TreeGrafter"/>
</dbReference>
<dbReference type="STRING" id="246195.DNO_0908"/>
<dbReference type="Pfam" id="PF07831">
    <property type="entry name" value="PYNP_C"/>
    <property type="match status" value="1"/>
</dbReference>
<comment type="subunit">
    <text evidence="2 7">Homodimer.</text>
</comment>
<dbReference type="NCBIfam" id="NF004490">
    <property type="entry name" value="PRK05820.1"/>
    <property type="match status" value="1"/>
</dbReference>
<dbReference type="PROSITE" id="PS00647">
    <property type="entry name" value="THYMID_PHOSPHORYLASE"/>
    <property type="match status" value="1"/>
</dbReference>
<dbReference type="KEGG" id="dno:DNO_0908"/>
<dbReference type="InterPro" id="IPR000053">
    <property type="entry name" value="Thymidine/pyrmidine_PPase"/>
</dbReference>
<dbReference type="EC" id="2.4.2.4" evidence="3 7"/>
<dbReference type="AlphaFoldDB" id="A5EY73"/>
<evidence type="ECO:0000256" key="1">
    <source>
        <dbReference type="ARBA" id="ARBA00006915"/>
    </source>
</evidence>
<evidence type="ECO:0000256" key="7">
    <source>
        <dbReference type="HAMAP-Rule" id="MF_01628"/>
    </source>
</evidence>
<dbReference type="GO" id="GO:0004645">
    <property type="term" value="F:1,4-alpha-oligoglucan phosphorylase activity"/>
    <property type="evidence" value="ECO:0007669"/>
    <property type="project" value="InterPro"/>
</dbReference>
<name>A5EY73_DICNV</name>
<keyword evidence="4 7" id="KW-0328">Glycosyltransferase</keyword>
<dbReference type="Gene3D" id="3.40.1030.10">
    <property type="entry name" value="Nucleoside phosphorylase/phosphoribosyltransferase catalytic domain"/>
    <property type="match status" value="1"/>
</dbReference>
<dbReference type="InterPro" id="IPR036320">
    <property type="entry name" value="Glycosyl_Trfase_fam3_N_dom_sf"/>
</dbReference>
<comment type="pathway">
    <text evidence="7">Pyrimidine metabolism; dTMP biosynthesis via salvage pathway; dTMP from thymine: step 1/2.</text>
</comment>
<dbReference type="SUPFAM" id="SSF47648">
    <property type="entry name" value="Nucleoside phosphorylase/phosphoribosyltransferase N-terminal domain"/>
    <property type="match status" value="1"/>
</dbReference>
<evidence type="ECO:0000256" key="5">
    <source>
        <dbReference type="ARBA" id="ARBA00022679"/>
    </source>
</evidence>
<evidence type="ECO:0000256" key="2">
    <source>
        <dbReference type="ARBA" id="ARBA00011738"/>
    </source>
</evidence>